<dbReference type="RefSeq" id="WP_382049184.1">
    <property type="nucleotide sequence ID" value="NZ_JBHSKJ010000022.1"/>
</dbReference>
<protein>
    <submittedName>
        <fullName evidence="1">Uncharacterized protein</fullName>
    </submittedName>
</protein>
<proteinExistence type="predicted"/>
<gene>
    <name evidence="1" type="ORF">ACFPP6_30300</name>
</gene>
<name>A0ABW0ABB3_9ACTN</name>
<sequence>MNANAPISSGREYYVISTIGPDGRFTVLDVEAAPAGRREANERFDALFVEPYITVSNVFADSAAQAAEILRRDCA</sequence>
<keyword evidence="2" id="KW-1185">Reference proteome</keyword>
<evidence type="ECO:0000313" key="2">
    <source>
        <dbReference type="Proteomes" id="UP001596222"/>
    </source>
</evidence>
<comment type="caution">
    <text evidence="1">The sequence shown here is derived from an EMBL/GenBank/DDBJ whole genome shotgun (WGS) entry which is preliminary data.</text>
</comment>
<organism evidence="1 2">
    <name type="scientific">Streptomyces aureoversilis</name>
    <dbReference type="NCBI Taxonomy" id="67277"/>
    <lineage>
        <taxon>Bacteria</taxon>
        <taxon>Bacillati</taxon>
        <taxon>Actinomycetota</taxon>
        <taxon>Actinomycetes</taxon>
        <taxon>Kitasatosporales</taxon>
        <taxon>Streptomycetaceae</taxon>
        <taxon>Streptomyces</taxon>
    </lineage>
</organism>
<reference evidence="2" key="1">
    <citation type="journal article" date="2019" name="Int. J. Syst. Evol. Microbiol.">
        <title>The Global Catalogue of Microorganisms (GCM) 10K type strain sequencing project: providing services to taxonomists for standard genome sequencing and annotation.</title>
        <authorList>
            <consortium name="The Broad Institute Genomics Platform"/>
            <consortium name="The Broad Institute Genome Sequencing Center for Infectious Disease"/>
            <person name="Wu L."/>
            <person name="Ma J."/>
        </authorList>
    </citation>
    <scope>NUCLEOTIDE SEQUENCE [LARGE SCALE GENOMIC DNA]</scope>
    <source>
        <strain evidence="2">CGMCC 4.1641</strain>
    </source>
</reference>
<dbReference type="Proteomes" id="UP001596222">
    <property type="component" value="Unassembled WGS sequence"/>
</dbReference>
<evidence type="ECO:0000313" key="1">
    <source>
        <dbReference type="EMBL" id="MFC5148964.1"/>
    </source>
</evidence>
<dbReference type="EMBL" id="JBHSKJ010000022">
    <property type="protein sequence ID" value="MFC5148964.1"/>
    <property type="molecule type" value="Genomic_DNA"/>
</dbReference>
<accession>A0ABW0ABB3</accession>